<feature type="signal peptide" evidence="1">
    <location>
        <begin position="1"/>
        <end position="19"/>
    </location>
</feature>
<evidence type="ECO:0000313" key="3">
    <source>
        <dbReference type="Proteomes" id="UP000076722"/>
    </source>
</evidence>
<accession>A0A164SNE7</accession>
<evidence type="ECO:0008006" key="4">
    <source>
        <dbReference type="Google" id="ProtNLM"/>
    </source>
</evidence>
<dbReference type="AlphaFoldDB" id="A0A164SNE7"/>
<sequence length="260" mass="28048">MRSSILLLLYAAFTTAILGKSIHNPNDGPFRDMLATQTSPLKPLSNRALLAAGLPPRTPQFARRALTRRVPSGVELAPRQAPSLLPLPDIVQILVKDDFGDTLGYVSPPSLTDYTFTVVQTIAQAGLFFITSQTGYVNIGSVQSSSGAPFLGIVAGTAGDDFSSQDSSVWGYLALAGGSSFPSTSNPRNAYAESQVWLIDPFTLNLIPAWDDPRTSSRDFLNVIYDSTYDGLRVTPNPELYANTYGEQVQEVILTLVSLN</sequence>
<keyword evidence="3" id="KW-1185">Reference proteome</keyword>
<evidence type="ECO:0000256" key="1">
    <source>
        <dbReference type="SAM" id="SignalP"/>
    </source>
</evidence>
<proteinExistence type="predicted"/>
<dbReference type="OrthoDB" id="4584900at2759"/>
<keyword evidence="1" id="KW-0732">Signal</keyword>
<reference evidence="2 3" key="1">
    <citation type="journal article" date="2016" name="Mol. Biol. Evol.">
        <title>Comparative Genomics of Early-Diverging Mushroom-Forming Fungi Provides Insights into the Origins of Lignocellulose Decay Capabilities.</title>
        <authorList>
            <person name="Nagy L.G."/>
            <person name="Riley R."/>
            <person name="Tritt A."/>
            <person name="Adam C."/>
            <person name="Daum C."/>
            <person name="Floudas D."/>
            <person name="Sun H."/>
            <person name="Yadav J.S."/>
            <person name="Pangilinan J."/>
            <person name="Larsson K.H."/>
            <person name="Matsuura K."/>
            <person name="Barry K."/>
            <person name="Labutti K."/>
            <person name="Kuo R."/>
            <person name="Ohm R.A."/>
            <person name="Bhattacharya S.S."/>
            <person name="Shirouzu T."/>
            <person name="Yoshinaga Y."/>
            <person name="Martin F.M."/>
            <person name="Grigoriev I.V."/>
            <person name="Hibbett D.S."/>
        </authorList>
    </citation>
    <scope>NUCLEOTIDE SEQUENCE [LARGE SCALE GENOMIC DNA]</scope>
    <source>
        <strain evidence="2 3">HHB9708</strain>
    </source>
</reference>
<organism evidence="2 3">
    <name type="scientific">Sistotremastrum niveocremeum HHB9708</name>
    <dbReference type="NCBI Taxonomy" id="1314777"/>
    <lineage>
        <taxon>Eukaryota</taxon>
        <taxon>Fungi</taxon>
        <taxon>Dikarya</taxon>
        <taxon>Basidiomycota</taxon>
        <taxon>Agaricomycotina</taxon>
        <taxon>Agaricomycetes</taxon>
        <taxon>Sistotremastrales</taxon>
        <taxon>Sistotremastraceae</taxon>
        <taxon>Sertulicium</taxon>
        <taxon>Sertulicium niveocremeum</taxon>
    </lineage>
</organism>
<dbReference type="Proteomes" id="UP000076722">
    <property type="component" value="Unassembled WGS sequence"/>
</dbReference>
<protein>
    <recommendedName>
        <fullName evidence="4">PEBP-like protein</fullName>
    </recommendedName>
</protein>
<gene>
    <name evidence="2" type="ORF">SISNIDRAFT_487315</name>
</gene>
<dbReference type="EMBL" id="KV419414">
    <property type="protein sequence ID" value="KZS91654.1"/>
    <property type="molecule type" value="Genomic_DNA"/>
</dbReference>
<name>A0A164SNE7_9AGAM</name>
<dbReference type="STRING" id="1314777.A0A164SNE7"/>
<feature type="chain" id="PRO_5007853218" description="PEBP-like protein" evidence="1">
    <location>
        <begin position="20"/>
        <end position="260"/>
    </location>
</feature>
<evidence type="ECO:0000313" key="2">
    <source>
        <dbReference type="EMBL" id="KZS91654.1"/>
    </source>
</evidence>